<dbReference type="AlphaFoldDB" id="A0A1Y1MNC6"/>
<evidence type="ECO:0008006" key="5">
    <source>
        <dbReference type="Google" id="ProtNLM"/>
    </source>
</evidence>
<dbReference type="EMBL" id="VVIM01000008">
    <property type="protein sequence ID" value="KAB0794644.1"/>
    <property type="molecule type" value="Genomic_DNA"/>
</dbReference>
<protein>
    <recommendedName>
        <fullName evidence="5">DUF19 domain-containing protein</fullName>
    </recommendedName>
</protein>
<name>A0A1Y1MNC6_PHOPY</name>
<gene>
    <name evidence="3" type="ORF">PPYR_11483</name>
</gene>
<dbReference type="OrthoDB" id="6512861at2759"/>
<evidence type="ECO:0000313" key="4">
    <source>
        <dbReference type="Proteomes" id="UP000327044"/>
    </source>
</evidence>
<dbReference type="Pfam" id="PF07165">
    <property type="entry name" value="DUF1397"/>
    <property type="match status" value="1"/>
</dbReference>
<dbReference type="EMBL" id="GEZM01026199">
    <property type="protein sequence ID" value="JAV87159.1"/>
    <property type="molecule type" value="Transcribed_RNA"/>
</dbReference>
<dbReference type="PROSITE" id="PS51257">
    <property type="entry name" value="PROKAR_LIPOPROTEIN"/>
    <property type="match status" value="1"/>
</dbReference>
<evidence type="ECO:0000313" key="2">
    <source>
        <dbReference type="EMBL" id="JAV87159.1"/>
    </source>
</evidence>
<sequence length="239" mass="26938">MQKLVGLLFFIGLACAATDFMQHLPGLPNIDDVANLEGAAKEKCIQHGGEDAFKTLKKLAVELQSFIMQNFEPVTIRQELEEARKTGSMDDVFKKYCDLRPDFFKHSHKVNDAIESCLSEAERPVFKLGVNVSESLMEFVCEKDGDRVAMFIAENGFECIKSQQDNLQKCSSDIVNKHKPTNFNAIPALAKITKEQCTEYQSFQKCVVDTLEGCTEKTPANIVDAFFKFVYKLIQCKNL</sequence>
<dbReference type="FunCoup" id="A0A1Y1MNC6">
    <property type="interactions" value="12"/>
</dbReference>
<dbReference type="PANTHER" id="PTHR20997">
    <property type="entry name" value="EG:BACR42I17.2 PROTEIN-RELATED"/>
    <property type="match status" value="1"/>
</dbReference>
<keyword evidence="1" id="KW-0732">Signal</keyword>
<evidence type="ECO:0000256" key="1">
    <source>
        <dbReference type="SAM" id="SignalP"/>
    </source>
</evidence>
<keyword evidence="4" id="KW-1185">Reference proteome</keyword>
<evidence type="ECO:0000313" key="3">
    <source>
        <dbReference type="EMBL" id="KAB0794644.1"/>
    </source>
</evidence>
<dbReference type="InParanoid" id="A0A1Y1MNC6"/>
<proteinExistence type="predicted"/>
<reference evidence="3 4" key="2">
    <citation type="journal article" date="2018" name="Elife">
        <title>Firefly genomes illuminate parallel origins of bioluminescence in beetles.</title>
        <authorList>
            <person name="Fallon T.R."/>
            <person name="Lower S.E."/>
            <person name="Chang C.H."/>
            <person name="Bessho-Uehara M."/>
            <person name="Martin G.J."/>
            <person name="Bewick A.J."/>
            <person name="Behringer M."/>
            <person name="Debat H.J."/>
            <person name="Wong I."/>
            <person name="Day J.C."/>
            <person name="Suvorov A."/>
            <person name="Silva C.J."/>
            <person name="Stanger-Hall K.F."/>
            <person name="Hall D.W."/>
            <person name="Schmitz R.J."/>
            <person name="Nelson D.R."/>
            <person name="Lewis S.M."/>
            <person name="Shigenobu S."/>
            <person name="Bybee S.M."/>
            <person name="Larracuente A.M."/>
            <person name="Oba Y."/>
            <person name="Weng J.K."/>
        </authorList>
    </citation>
    <scope>NUCLEOTIDE SEQUENCE [LARGE SCALE GENOMIC DNA]</scope>
    <source>
        <strain evidence="3">1611_PpyrPB1</strain>
        <tissue evidence="3">Whole body</tissue>
    </source>
</reference>
<accession>A0A1Y1MNC6</accession>
<dbReference type="Proteomes" id="UP000327044">
    <property type="component" value="Unassembled WGS sequence"/>
</dbReference>
<reference evidence="3" key="3">
    <citation type="submission" date="2019-08" db="EMBL/GenBank/DDBJ databases">
        <authorList>
            <consortium name="Photinus pyralis genome working group"/>
            <person name="Fallon T.R."/>
            <person name="Sander Lower S.E."/>
            <person name="Weng J.-K."/>
        </authorList>
    </citation>
    <scope>NUCLEOTIDE SEQUENCE</scope>
    <source>
        <strain evidence="3">1611_PpyrPB1</strain>
        <tissue evidence="3">Whole body</tissue>
    </source>
</reference>
<feature type="chain" id="PRO_5036029884" description="DUF19 domain-containing protein" evidence="1">
    <location>
        <begin position="17"/>
        <end position="239"/>
    </location>
</feature>
<reference evidence="2" key="1">
    <citation type="journal article" date="2016" name="Sci. Rep.">
        <title>Molecular characterization of firefly nuptial gifts: a multi-omics approach sheds light on postcopulatory sexual selection.</title>
        <authorList>
            <person name="Al-Wathiqui N."/>
            <person name="Fallon T.R."/>
            <person name="South A."/>
            <person name="Weng J.K."/>
            <person name="Lewis S.M."/>
        </authorList>
    </citation>
    <scope>NUCLEOTIDE SEQUENCE</scope>
</reference>
<dbReference type="InterPro" id="IPR009832">
    <property type="entry name" value="DUF1397"/>
</dbReference>
<dbReference type="PANTHER" id="PTHR20997:SF2">
    <property type="entry name" value="EG:BACR42I17.2 PROTEIN-RELATED"/>
    <property type="match status" value="1"/>
</dbReference>
<feature type="signal peptide" evidence="1">
    <location>
        <begin position="1"/>
        <end position="16"/>
    </location>
</feature>
<organism evidence="2">
    <name type="scientific">Photinus pyralis</name>
    <name type="common">Common eastern firefly</name>
    <name type="synonym">Lampyris pyralis</name>
    <dbReference type="NCBI Taxonomy" id="7054"/>
    <lineage>
        <taxon>Eukaryota</taxon>
        <taxon>Metazoa</taxon>
        <taxon>Ecdysozoa</taxon>
        <taxon>Arthropoda</taxon>
        <taxon>Hexapoda</taxon>
        <taxon>Insecta</taxon>
        <taxon>Pterygota</taxon>
        <taxon>Neoptera</taxon>
        <taxon>Endopterygota</taxon>
        <taxon>Coleoptera</taxon>
        <taxon>Polyphaga</taxon>
        <taxon>Elateriformia</taxon>
        <taxon>Elateroidea</taxon>
        <taxon>Lampyridae</taxon>
        <taxon>Lampyrinae</taxon>
        <taxon>Photinus</taxon>
    </lineage>
</organism>